<dbReference type="EMBL" id="JAVDWH010000001">
    <property type="protein sequence ID" value="MDR7086604.1"/>
    <property type="molecule type" value="Genomic_DNA"/>
</dbReference>
<accession>A0ABU1UN45</accession>
<evidence type="ECO:0000313" key="2">
    <source>
        <dbReference type="Proteomes" id="UP001257739"/>
    </source>
</evidence>
<name>A0ABU1UN45_9ACTN</name>
<dbReference type="Gene3D" id="3.40.830.10">
    <property type="entry name" value="LigB-like"/>
    <property type="match status" value="2"/>
</dbReference>
<evidence type="ECO:0008006" key="3">
    <source>
        <dbReference type="Google" id="ProtNLM"/>
    </source>
</evidence>
<keyword evidence="2" id="KW-1185">Reference proteome</keyword>
<protein>
    <recommendedName>
        <fullName evidence="3">Extradiol ring-cleavage dioxygenase class III enzyme subunit B domain-containing protein</fullName>
    </recommendedName>
</protein>
<evidence type="ECO:0000313" key="1">
    <source>
        <dbReference type="EMBL" id="MDR7086604.1"/>
    </source>
</evidence>
<sequence length="214" mass="22187">MIVAAAVCPHPPMLVPEVATGAADDLAELRQACDDAIDTLLASEPERVVIIGSGSLAKDLDETAGGTFADFGVDLHVGGHSTELPLSLTVGAWLLARAGWVGPRRYSTGTPDIEGRVALLVMADGSAKRTTEAPGYFDERAIAYDTAIAQALEAGDAGTLADLDQSLAVELWVAGARPLATLGEMTKDATITAQMRANVAPLGVGYWVANWSVS</sequence>
<proteinExistence type="predicted"/>
<organism evidence="1 2">
    <name type="scientific">Aeromicrobium panaciterrae</name>
    <dbReference type="NCBI Taxonomy" id="363861"/>
    <lineage>
        <taxon>Bacteria</taxon>
        <taxon>Bacillati</taxon>
        <taxon>Actinomycetota</taxon>
        <taxon>Actinomycetes</taxon>
        <taxon>Propionibacteriales</taxon>
        <taxon>Nocardioidaceae</taxon>
        <taxon>Aeromicrobium</taxon>
    </lineage>
</organism>
<dbReference type="RefSeq" id="WP_309968753.1">
    <property type="nucleotide sequence ID" value="NZ_JAVDWH010000001.1"/>
</dbReference>
<gene>
    <name evidence="1" type="ORF">J2X11_001443</name>
</gene>
<comment type="caution">
    <text evidence="1">The sequence shown here is derived from an EMBL/GenBank/DDBJ whole genome shotgun (WGS) entry which is preliminary data.</text>
</comment>
<dbReference type="Proteomes" id="UP001257739">
    <property type="component" value="Unassembled WGS sequence"/>
</dbReference>
<reference evidence="1 2" key="1">
    <citation type="submission" date="2023-07" db="EMBL/GenBank/DDBJ databases">
        <title>Sorghum-associated microbial communities from plants grown in Nebraska, USA.</title>
        <authorList>
            <person name="Schachtman D."/>
        </authorList>
    </citation>
    <scope>NUCLEOTIDE SEQUENCE [LARGE SCALE GENOMIC DNA]</scope>
    <source>
        <strain evidence="1 2">BE248</strain>
    </source>
</reference>